<name>A0A4Q1R0M2_9ACTN</name>
<dbReference type="Proteomes" id="UP000289482">
    <property type="component" value="Unassembled WGS sequence"/>
</dbReference>
<dbReference type="EMBL" id="SDIF01000020">
    <property type="protein sequence ID" value="RXS68076.1"/>
    <property type="molecule type" value="Genomic_DNA"/>
</dbReference>
<evidence type="ECO:0000313" key="1">
    <source>
        <dbReference type="EMBL" id="RXS68076.1"/>
    </source>
</evidence>
<keyword evidence="2" id="KW-1185">Reference proteome</keyword>
<sequence length="72" mass="7894">MKDASLVIDPTAYPAFPVGDMTNEAEPDPRFTTSLVLDVADVLARHGYPELTSGADLAALRMYLLRFCHIGR</sequence>
<comment type="caution">
    <text evidence="1">The sequence shown here is derived from an EMBL/GenBank/DDBJ whole genome shotgun (WGS) entry which is preliminary data.</text>
</comment>
<evidence type="ECO:0000313" key="2">
    <source>
        <dbReference type="Proteomes" id="UP000289482"/>
    </source>
</evidence>
<dbReference type="AlphaFoldDB" id="A0A4Q1R0M2"/>
<gene>
    <name evidence="1" type="ORF">EST54_09915</name>
</gene>
<dbReference type="GeneID" id="95782937"/>
<proteinExistence type="predicted"/>
<accession>A0A4Q1R0M2</accession>
<protein>
    <submittedName>
        <fullName evidence="1">Uncharacterized protein</fullName>
    </submittedName>
</protein>
<reference evidence="1 2" key="1">
    <citation type="submission" date="2019-01" db="EMBL/GenBank/DDBJ databases">
        <title>Draft genome sequences of the type strain Streptomyces sioyaensis DSM 40032 and its novel strain, TM32, a thermotolerant antibiotics-producing actinobacterium.</title>
        <authorList>
            <person name="Nakaew N."/>
            <person name="Lumyong S."/>
            <person name="Sloan W.T."/>
            <person name="Sungthong R."/>
        </authorList>
    </citation>
    <scope>NUCLEOTIDE SEQUENCE [LARGE SCALE GENOMIC DNA]</scope>
    <source>
        <strain evidence="1 2">DSM 40032</strain>
    </source>
</reference>
<dbReference type="RefSeq" id="WP_129247148.1">
    <property type="nucleotide sequence ID" value="NZ_JABZEL010000009.1"/>
</dbReference>
<organism evidence="1 2">
    <name type="scientific">Streptomyces sioyaensis</name>
    <dbReference type="NCBI Taxonomy" id="67364"/>
    <lineage>
        <taxon>Bacteria</taxon>
        <taxon>Bacillati</taxon>
        <taxon>Actinomycetota</taxon>
        <taxon>Actinomycetes</taxon>
        <taxon>Kitasatosporales</taxon>
        <taxon>Streptomycetaceae</taxon>
        <taxon>Streptomyces</taxon>
    </lineage>
</organism>